<evidence type="ECO:0000313" key="3">
    <source>
        <dbReference type="Proteomes" id="UP001150538"/>
    </source>
</evidence>
<feature type="region of interest" description="Disordered" evidence="1">
    <location>
        <begin position="132"/>
        <end position="159"/>
    </location>
</feature>
<comment type="caution">
    <text evidence="2">The sequence shown here is derived from an EMBL/GenBank/DDBJ whole genome shotgun (WGS) entry which is preliminary data.</text>
</comment>
<reference evidence="2" key="1">
    <citation type="submission" date="2022-07" db="EMBL/GenBank/DDBJ databases">
        <title>Phylogenomic reconstructions and comparative analyses of Kickxellomycotina fungi.</title>
        <authorList>
            <person name="Reynolds N.K."/>
            <person name="Stajich J.E."/>
            <person name="Barry K."/>
            <person name="Grigoriev I.V."/>
            <person name="Crous P."/>
            <person name="Smith M.E."/>
        </authorList>
    </citation>
    <scope>NUCLEOTIDE SEQUENCE</scope>
    <source>
        <strain evidence="2">NBRC 100468</strain>
    </source>
</reference>
<organism evidence="2 3">
    <name type="scientific">Mycoemilia scoparia</name>
    <dbReference type="NCBI Taxonomy" id="417184"/>
    <lineage>
        <taxon>Eukaryota</taxon>
        <taxon>Fungi</taxon>
        <taxon>Fungi incertae sedis</taxon>
        <taxon>Zoopagomycota</taxon>
        <taxon>Kickxellomycotina</taxon>
        <taxon>Kickxellomycetes</taxon>
        <taxon>Kickxellales</taxon>
        <taxon>Kickxellaceae</taxon>
        <taxon>Mycoemilia</taxon>
    </lineage>
</organism>
<dbReference type="AlphaFoldDB" id="A0A9W8DLN2"/>
<name>A0A9W8DLN2_9FUNG</name>
<protein>
    <submittedName>
        <fullName evidence="2">Uncharacterized protein</fullName>
    </submittedName>
</protein>
<dbReference type="Proteomes" id="UP001150538">
    <property type="component" value="Unassembled WGS sequence"/>
</dbReference>
<proteinExistence type="predicted"/>
<evidence type="ECO:0000256" key="1">
    <source>
        <dbReference type="SAM" id="MobiDB-lite"/>
    </source>
</evidence>
<keyword evidence="3" id="KW-1185">Reference proteome</keyword>
<dbReference type="EMBL" id="JANBPU010000251">
    <property type="protein sequence ID" value="KAJ1913609.1"/>
    <property type="molecule type" value="Genomic_DNA"/>
</dbReference>
<sequence length="191" mass="20498">MAESLGIVLSKPAHEESIPSDGNIQMVDISFKITCTIRSESVSFFSFRVLNEFTKEGTIFSGANVDSNSGEILTDEEAEEIVNSEGSYQTEEPNNALSEIDQESCVVEIPEQCNDASIVACGSGADEGTDIPAVDRDDCIKPQVDPGSSSSASAAPPPLENLEYDAILRKEIPMHEFFGSVAAEVEKISRS</sequence>
<accession>A0A9W8DLN2</accession>
<gene>
    <name evidence="2" type="ORF">H4219_005135</name>
</gene>
<evidence type="ECO:0000313" key="2">
    <source>
        <dbReference type="EMBL" id="KAJ1913609.1"/>
    </source>
</evidence>